<accession>G2SYH1</accession>
<dbReference type="NCBIfam" id="TIGR00128">
    <property type="entry name" value="fabD"/>
    <property type="match status" value="1"/>
</dbReference>
<dbReference type="Gene3D" id="3.40.366.10">
    <property type="entry name" value="Malonyl-Coenzyme A Acyl Carrier Protein, domain 2"/>
    <property type="match status" value="1"/>
</dbReference>
<dbReference type="KEGG" id="rho:RHOM_14075"/>
<dbReference type="EC" id="2.3.1.39" evidence="4"/>
<dbReference type="GeneID" id="93724516"/>
<dbReference type="InterPro" id="IPR014043">
    <property type="entry name" value="Acyl_transferase_dom"/>
</dbReference>
<dbReference type="InterPro" id="IPR024925">
    <property type="entry name" value="Malonyl_CoA-ACP_transAc"/>
</dbReference>
<keyword evidence="1 4" id="KW-0808">Transferase</keyword>
<dbReference type="RefSeq" id="WP_014080888.1">
    <property type="nucleotide sequence ID" value="NC_015977.1"/>
</dbReference>
<dbReference type="Gene3D" id="3.30.70.250">
    <property type="entry name" value="Malonyl-CoA ACP transacylase, ACP-binding"/>
    <property type="match status" value="1"/>
</dbReference>
<evidence type="ECO:0000256" key="2">
    <source>
        <dbReference type="ARBA" id="ARBA00023315"/>
    </source>
</evidence>
<dbReference type="SUPFAM" id="SSF55048">
    <property type="entry name" value="Probable ACP-binding domain of malonyl-CoA ACP transacylase"/>
    <property type="match status" value="1"/>
</dbReference>
<dbReference type="BioCyc" id="RHOM585394:G1H02-2794-MONOMER"/>
<evidence type="ECO:0000256" key="5">
    <source>
        <dbReference type="PIRSR" id="PIRSR000446-1"/>
    </source>
</evidence>
<keyword evidence="8" id="KW-1185">Reference proteome</keyword>
<feature type="active site" evidence="5">
    <location>
        <position position="196"/>
    </location>
</feature>
<feature type="active site" evidence="5">
    <location>
        <position position="90"/>
    </location>
</feature>
<dbReference type="GO" id="GO:0006633">
    <property type="term" value="P:fatty acid biosynthetic process"/>
    <property type="evidence" value="ECO:0007669"/>
    <property type="project" value="TreeGrafter"/>
</dbReference>
<comment type="similarity">
    <text evidence="4">Belongs to the fabD family.</text>
</comment>
<evidence type="ECO:0000313" key="8">
    <source>
        <dbReference type="Proteomes" id="UP000008178"/>
    </source>
</evidence>
<evidence type="ECO:0000256" key="3">
    <source>
        <dbReference type="ARBA" id="ARBA00048462"/>
    </source>
</evidence>
<organism evidence="7 8">
    <name type="scientific">Roseburia hominis (strain DSM 16839 / JCM 17582 / NCIMB 14029 / A2-183)</name>
    <dbReference type="NCBI Taxonomy" id="585394"/>
    <lineage>
        <taxon>Bacteria</taxon>
        <taxon>Bacillati</taxon>
        <taxon>Bacillota</taxon>
        <taxon>Clostridia</taxon>
        <taxon>Lachnospirales</taxon>
        <taxon>Lachnospiraceae</taxon>
        <taxon>Roseburia</taxon>
    </lineage>
</organism>
<protein>
    <recommendedName>
        <fullName evidence="4">Malonyl CoA-acyl carrier protein transacylase</fullName>
        <ecNumber evidence="4">2.3.1.39</ecNumber>
    </recommendedName>
</protein>
<gene>
    <name evidence="7" type="ordered locus">RHOM_14075</name>
</gene>
<dbReference type="AlphaFoldDB" id="G2SYH1"/>
<sequence>MGKTAFLFPGQGAQYIGMGRDFYEQIPVSRDVFAAASEASGLDIAALCFEENEKINITEYTQIGMLTVEAAILQALLAEGRTPDVAAGLSLGEYGALLASGVMEQRDAFALVRKRGIYMQEAVPAGGAMAAVLGLDAEKIEEICGQTAGTVSIANYNCPGQIVITGEEAAVAVAGEQCKESGAKRAVPLKVSGPFHSPMLKEAGEKLGEALAAVTLREIKLPYLANVTADYVREAEAVKPLLKQQVCAPVRWQQSMERLLADGVNTFVEIGPGHTLSGFMKKILKQTEVPADTVQVYNVETMGDFKEYMAK</sequence>
<dbReference type="PANTHER" id="PTHR42681">
    <property type="entry name" value="MALONYL-COA-ACYL CARRIER PROTEIN TRANSACYLASE, MITOCHONDRIAL"/>
    <property type="match status" value="1"/>
</dbReference>
<dbReference type="InterPro" id="IPR004410">
    <property type="entry name" value="Malonyl_CoA-ACP_transAc_FabD"/>
</dbReference>
<comment type="catalytic activity">
    <reaction evidence="3 4">
        <text>holo-[ACP] + malonyl-CoA = malonyl-[ACP] + CoA</text>
        <dbReference type="Rhea" id="RHEA:41792"/>
        <dbReference type="Rhea" id="RHEA-COMP:9623"/>
        <dbReference type="Rhea" id="RHEA-COMP:9685"/>
        <dbReference type="ChEBI" id="CHEBI:57287"/>
        <dbReference type="ChEBI" id="CHEBI:57384"/>
        <dbReference type="ChEBI" id="CHEBI:64479"/>
        <dbReference type="ChEBI" id="CHEBI:78449"/>
        <dbReference type="EC" id="2.3.1.39"/>
    </reaction>
</comment>
<proteinExistence type="inferred from homology"/>
<dbReference type="FunFam" id="3.30.70.250:FF:000001">
    <property type="entry name" value="Malonyl CoA-acyl carrier protein transacylase"/>
    <property type="match status" value="1"/>
</dbReference>
<dbReference type="eggNOG" id="COG0331">
    <property type="taxonomic scope" value="Bacteria"/>
</dbReference>
<dbReference type="Pfam" id="PF00698">
    <property type="entry name" value="Acyl_transf_1"/>
    <property type="match status" value="1"/>
</dbReference>
<dbReference type="InterPro" id="IPR001227">
    <property type="entry name" value="Ac_transferase_dom_sf"/>
</dbReference>
<reference evidence="7 8" key="1">
    <citation type="journal article" date="2015" name="Genome Announc.">
        <title>Complete genome sequence of the human gut symbiont Roseburia hominis.</title>
        <authorList>
            <person name="Travis A.J."/>
            <person name="Kelly D."/>
            <person name="Flint H.J."/>
            <person name="Aminov R.I."/>
        </authorList>
    </citation>
    <scope>NUCLEOTIDE SEQUENCE [LARGE SCALE GENOMIC DNA]</scope>
    <source>
        <strain evidence="8">DSM 16839 / JCM 17582 / NCIMB 14029 / A2-183</strain>
    </source>
</reference>
<dbReference type="InterPro" id="IPR016036">
    <property type="entry name" value="Malonyl_transacylase_ACP-bd"/>
</dbReference>
<dbReference type="EMBL" id="CP003040">
    <property type="protein sequence ID" value="AEN97921.1"/>
    <property type="molecule type" value="Genomic_DNA"/>
</dbReference>
<dbReference type="SUPFAM" id="SSF52151">
    <property type="entry name" value="FabD/lysophospholipase-like"/>
    <property type="match status" value="1"/>
</dbReference>
<dbReference type="InterPro" id="IPR016035">
    <property type="entry name" value="Acyl_Trfase/lysoPLipase"/>
</dbReference>
<dbReference type="STRING" id="585394.RHOM_14075"/>
<dbReference type="GO" id="GO:0004314">
    <property type="term" value="F:[acyl-carrier-protein] S-malonyltransferase activity"/>
    <property type="evidence" value="ECO:0007669"/>
    <property type="project" value="UniProtKB-EC"/>
</dbReference>
<feature type="domain" description="Malonyl-CoA:ACP transacylase (MAT)" evidence="6">
    <location>
        <begin position="7"/>
        <end position="304"/>
    </location>
</feature>
<evidence type="ECO:0000256" key="1">
    <source>
        <dbReference type="ARBA" id="ARBA00022679"/>
    </source>
</evidence>
<dbReference type="OrthoDB" id="9805460at2"/>
<evidence type="ECO:0000259" key="6">
    <source>
        <dbReference type="SMART" id="SM00827"/>
    </source>
</evidence>
<dbReference type="SMART" id="SM00827">
    <property type="entry name" value="PKS_AT"/>
    <property type="match status" value="1"/>
</dbReference>
<dbReference type="PANTHER" id="PTHR42681:SF1">
    <property type="entry name" value="MALONYL-COA-ACYL CARRIER PROTEIN TRANSACYLASE, MITOCHONDRIAL"/>
    <property type="match status" value="1"/>
</dbReference>
<dbReference type="GO" id="GO:0005829">
    <property type="term" value="C:cytosol"/>
    <property type="evidence" value="ECO:0007669"/>
    <property type="project" value="TreeGrafter"/>
</dbReference>
<name>G2SYH1_ROSHA</name>
<dbReference type="HOGENOM" id="CLU_030558_0_1_9"/>
<dbReference type="InterPro" id="IPR050858">
    <property type="entry name" value="Mal-CoA-ACP_Trans/PKS_FabD"/>
</dbReference>
<dbReference type="PIRSF" id="PIRSF000446">
    <property type="entry name" value="Mct"/>
    <property type="match status" value="1"/>
</dbReference>
<dbReference type="Proteomes" id="UP000008178">
    <property type="component" value="Chromosome"/>
</dbReference>
<keyword evidence="2 4" id="KW-0012">Acyltransferase</keyword>
<evidence type="ECO:0000256" key="4">
    <source>
        <dbReference type="PIRNR" id="PIRNR000446"/>
    </source>
</evidence>
<evidence type="ECO:0000313" key="7">
    <source>
        <dbReference type="EMBL" id="AEN97921.1"/>
    </source>
</evidence>